<keyword evidence="1" id="KW-0812">Transmembrane</keyword>
<reference evidence="2" key="2">
    <citation type="journal article" date="2015" name="Fish Shellfish Immunol.">
        <title>Early steps in the European eel (Anguilla anguilla)-Vibrio vulnificus interaction in the gills: Role of the RtxA13 toxin.</title>
        <authorList>
            <person name="Callol A."/>
            <person name="Pajuelo D."/>
            <person name="Ebbesson L."/>
            <person name="Teles M."/>
            <person name="MacKenzie S."/>
            <person name="Amaro C."/>
        </authorList>
    </citation>
    <scope>NUCLEOTIDE SEQUENCE</scope>
</reference>
<organism evidence="2">
    <name type="scientific">Anguilla anguilla</name>
    <name type="common">European freshwater eel</name>
    <name type="synonym">Muraena anguilla</name>
    <dbReference type="NCBI Taxonomy" id="7936"/>
    <lineage>
        <taxon>Eukaryota</taxon>
        <taxon>Metazoa</taxon>
        <taxon>Chordata</taxon>
        <taxon>Craniata</taxon>
        <taxon>Vertebrata</taxon>
        <taxon>Euteleostomi</taxon>
        <taxon>Actinopterygii</taxon>
        <taxon>Neopterygii</taxon>
        <taxon>Teleostei</taxon>
        <taxon>Anguilliformes</taxon>
        <taxon>Anguillidae</taxon>
        <taxon>Anguilla</taxon>
    </lineage>
</organism>
<keyword evidence="1" id="KW-1133">Transmembrane helix</keyword>
<feature type="transmembrane region" description="Helical" evidence="1">
    <location>
        <begin position="33"/>
        <end position="54"/>
    </location>
</feature>
<dbReference type="EMBL" id="GBXM01017871">
    <property type="protein sequence ID" value="JAH90706.1"/>
    <property type="molecule type" value="Transcribed_RNA"/>
</dbReference>
<name>A0A0E9WK70_ANGAN</name>
<dbReference type="AlphaFoldDB" id="A0A0E9WK70"/>
<reference evidence="2" key="1">
    <citation type="submission" date="2014-11" db="EMBL/GenBank/DDBJ databases">
        <authorList>
            <person name="Amaro Gonzalez C."/>
        </authorList>
    </citation>
    <scope>NUCLEOTIDE SEQUENCE</scope>
</reference>
<proteinExistence type="predicted"/>
<sequence length="63" mass="7302">MQKKIASRRKSNHLQNAFFFFFLNKNKISSRTFLHTFGVPCVAAFVDFGVYNVLRLLCALFTP</sequence>
<accession>A0A0E9WK70</accession>
<keyword evidence="1" id="KW-0472">Membrane</keyword>
<protein>
    <submittedName>
        <fullName evidence="2">Uncharacterized protein</fullName>
    </submittedName>
</protein>
<evidence type="ECO:0000256" key="1">
    <source>
        <dbReference type="SAM" id="Phobius"/>
    </source>
</evidence>
<evidence type="ECO:0000313" key="2">
    <source>
        <dbReference type="EMBL" id="JAH90706.1"/>
    </source>
</evidence>